<dbReference type="CDD" id="cd00201">
    <property type="entry name" value="WW"/>
    <property type="match status" value="1"/>
</dbReference>
<dbReference type="Pfam" id="PF19050">
    <property type="entry name" value="PhoD_2"/>
    <property type="match status" value="1"/>
</dbReference>
<feature type="compositionally biased region" description="Low complexity" evidence="1">
    <location>
        <begin position="211"/>
        <end position="227"/>
    </location>
</feature>
<feature type="compositionally biased region" description="Low complexity" evidence="1">
    <location>
        <begin position="58"/>
        <end position="68"/>
    </location>
</feature>
<proteinExistence type="predicted"/>
<dbReference type="PROSITE" id="PS50020">
    <property type="entry name" value="WW_DOMAIN_2"/>
    <property type="match status" value="1"/>
</dbReference>
<dbReference type="InterPro" id="IPR036020">
    <property type="entry name" value="WW_dom_sf"/>
</dbReference>
<dbReference type="Pfam" id="PF00397">
    <property type="entry name" value="WW"/>
    <property type="match status" value="1"/>
</dbReference>
<sequence length="1273" mass="136351">MSRSREELFLQTDREHQHSPVNVPDSTPRPLRILKQNSGPSSAQSTAPVTQWAQYRVPSSSSAAYGAPTSPPPTAPLPYPDHRRPTPASDDRKASMRAGTPQEQYWASAEEGRGAGPPGMRRTSMTASDASSGAGGGANRRPRFEANDPHRPTAGGYGGSPGPLSARLADRRGAHPTTIIPPDSPGGPEPPHKSDDEDEDDSESGTLFSIPPVRQPSVPAAAPAAPATISDDHQHFYVPPLGAPVPPAGQTSSNQFLIPNPAGVNRLSSTASTSTTRASRGSPPPPETPATDALPGGGLSGIEARYAASGIPGTGTLNEMQAQSAAAAARRAQYASPQPVRGQLNVQPQQPLIQQSSGGSGSGRWSPTERPGSAPHGPPIAFQGVEEVNSAISVPQAQQGRGRQTSYPQPSSANGHDQLENGIERLGMHDEPPPAYSPPTAGSQHSDYPNEKGRYANSGSPAGSTAGSAASGPKPSAVDPNVNRHPAFSPGVHPAATPSPQPGVAQRNGAPHGMTPVNIAAANAQGGPGSLAAGPASPPPLPEGWIAHLDQNSGQYYYIHLPTQSTQWEFPKGPTPLNLQEPMSPIGTGVNPLASPVGSVFKHPLASPGFGPVPQMANFDHRNSIMSMGGLASPTGSVFSGPPPTAGVDMYKIAPTNGVYFGPYLRYTNMDLERGLWLGSIMLITDAAQPPTIHIHQSTDLSPNPRQLKAHPIYSHQRWIFYRYDIDLRMEDNQACKWTYAITSHLGCTRYEFLVAGRYETSWRFVAHSGNDFALNVSANERSRLGGLGLMWKDVLLKHQECGGFHTQIGLGGQIYADRLWKDVPALKQWTQTSGKENRKNAPWSPKLDEDVTHAFFHFYTSHFDQPAIREAFAQIPHVCCLDDHDIFDGFGSYPEYMQQSHTFKNIGRIGIEMFLLFQHHTTHEILRAVSTDIDLFTITGQGWHFLKYLGPSVVVVGPDTRSERNTHQVMAGPTYQGLFPKVAVLPPSVQHCIWLVPVPIVYPRLETVEQVASTVATGKKVVTGGFNMIGKVAGGVAGVVGAKGVINSGFDGVKKAVGKSGLMQNVLSPFGEIDMLDELRDMWTHDSKDLERTYLIRTLQGIAHNKSLRMTFLSGSVGVCGAGLLHDPAHPSDHKTMYQLISAPIVNAPSPGYVLKLLHQSKQLYIPANGQKSSSGKDGQTSDTREDMMEIFAADVDGRPRDLRRLMGRRNYLACVAYDPELVQGAFADPGRDHKGAGRLSLAADFMVQGEGAYGQPMKYGPVVIPSLEYGR</sequence>
<feature type="compositionally biased region" description="Polar residues" evidence="1">
    <location>
        <begin position="390"/>
        <end position="415"/>
    </location>
</feature>
<dbReference type="InterPro" id="IPR038607">
    <property type="entry name" value="PhoD-like_sf"/>
</dbReference>
<dbReference type="PANTHER" id="PTHR46689">
    <property type="entry name" value="MEMBRANE PROTEIN, PUTATIVE-RELATED"/>
    <property type="match status" value="1"/>
</dbReference>
<dbReference type="Gene3D" id="2.20.70.10">
    <property type="match status" value="1"/>
</dbReference>
<protein>
    <recommendedName>
        <fullName evidence="2">WW domain-containing protein</fullName>
    </recommendedName>
</protein>
<evidence type="ECO:0000259" key="2">
    <source>
        <dbReference type="PROSITE" id="PS50020"/>
    </source>
</evidence>
<feature type="compositionally biased region" description="Basic and acidic residues" evidence="1">
    <location>
        <begin position="142"/>
        <end position="151"/>
    </location>
</feature>
<dbReference type="AlphaFoldDB" id="A0AAQ3RBM2"/>
<dbReference type="InterPro" id="IPR001202">
    <property type="entry name" value="WW_dom"/>
</dbReference>
<dbReference type="FunFam" id="2.20.70.10:FF:000028">
    <property type="entry name" value="WW domain-containing protein"/>
    <property type="match status" value="1"/>
</dbReference>
<gene>
    <name evidence="3" type="ORF">R9X50_00655900</name>
</gene>
<name>A0AAQ3RBM2_9PEZI</name>
<dbReference type="SUPFAM" id="SSF51045">
    <property type="entry name" value="WW domain"/>
    <property type="match status" value="1"/>
</dbReference>
<dbReference type="InterPro" id="IPR043904">
    <property type="entry name" value="PhoD_2-like"/>
</dbReference>
<feature type="compositionally biased region" description="Polar residues" evidence="1">
    <location>
        <begin position="35"/>
        <end position="53"/>
    </location>
</feature>
<organism evidence="3 4">
    <name type="scientific">Acrodontium crateriforme</name>
    <dbReference type="NCBI Taxonomy" id="150365"/>
    <lineage>
        <taxon>Eukaryota</taxon>
        <taxon>Fungi</taxon>
        <taxon>Dikarya</taxon>
        <taxon>Ascomycota</taxon>
        <taxon>Pezizomycotina</taxon>
        <taxon>Dothideomycetes</taxon>
        <taxon>Dothideomycetidae</taxon>
        <taxon>Mycosphaerellales</taxon>
        <taxon>Teratosphaeriaceae</taxon>
        <taxon>Acrodontium</taxon>
    </lineage>
</organism>
<evidence type="ECO:0000313" key="4">
    <source>
        <dbReference type="Proteomes" id="UP001303373"/>
    </source>
</evidence>
<feature type="compositionally biased region" description="Low complexity" evidence="1">
    <location>
        <begin position="456"/>
        <end position="477"/>
    </location>
</feature>
<feature type="compositionally biased region" description="Polar residues" evidence="1">
    <location>
        <begin position="344"/>
        <end position="355"/>
    </location>
</feature>
<dbReference type="PROSITE" id="PS01159">
    <property type="entry name" value="WW_DOMAIN_1"/>
    <property type="match status" value="1"/>
</dbReference>
<feature type="region of interest" description="Disordered" evidence="1">
    <location>
        <begin position="1"/>
        <end position="301"/>
    </location>
</feature>
<evidence type="ECO:0000313" key="3">
    <source>
        <dbReference type="EMBL" id="WPH03676.1"/>
    </source>
</evidence>
<feature type="compositionally biased region" description="Low complexity" evidence="1">
    <location>
        <begin position="268"/>
        <end position="281"/>
    </location>
</feature>
<feature type="compositionally biased region" description="Low complexity" evidence="1">
    <location>
        <begin position="322"/>
        <end position="339"/>
    </location>
</feature>
<dbReference type="EMBL" id="CP138590">
    <property type="protein sequence ID" value="WPH03676.1"/>
    <property type="molecule type" value="Genomic_DNA"/>
</dbReference>
<accession>A0AAQ3RBM2</accession>
<feature type="compositionally biased region" description="Pro residues" evidence="1">
    <location>
        <begin position="69"/>
        <end position="79"/>
    </location>
</feature>
<dbReference type="Proteomes" id="UP001303373">
    <property type="component" value="Chromosome 11"/>
</dbReference>
<reference evidence="3 4" key="1">
    <citation type="submission" date="2023-11" db="EMBL/GenBank/DDBJ databases">
        <title>An acidophilic fungus is an integral part of prey digestion in a carnivorous sundew plant.</title>
        <authorList>
            <person name="Tsai I.J."/>
        </authorList>
    </citation>
    <scope>NUCLEOTIDE SEQUENCE [LARGE SCALE GENOMIC DNA]</scope>
    <source>
        <strain evidence="3">169a</strain>
    </source>
</reference>
<dbReference type="Gene3D" id="3.60.21.70">
    <property type="entry name" value="PhoD-like phosphatase"/>
    <property type="match status" value="1"/>
</dbReference>
<feature type="compositionally biased region" description="Basic and acidic residues" evidence="1">
    <location>
        <begin position="80"/>
        <end position="94"/>
    </location>
</feature>
<dbReference type="GO" id="GO:0016020">
    <property type="term" value="C:membrane"/>
    <property type="evidence" value="ECO:0007669"/>
    <property type="project" value="TreeGrafter"/>
</dbReference>
<keyword evidence="4" id="KW-1185">Reference proteome</keyword>
<feature type="compositionally biased region" description="Basic and acidic residues" evidence="1">
    <location>
        <begin position="1"/>
        <end position="18"/>
    </location>
</feature>
<feature type="domain" description="WW" evidence="2">
    <location>
        <begin position="539"/>
        <end position="573"/>
    </location>
</feature>
<evidence type="ECO:0000256" key="1">
    <source>
        <dbReference type="SAM" id="MobiDB-lite"/>
    </source>
</evidence>
<feature type="region of interest" description="Disordered" evidence="1">
    <location>
        <begin position="322"/>
        <end position="537"/>
    </location>
</feature>
<dbReference type="PANTHER" id="PTHR46689:SF2">
    <property type="entry name" value="WW DOMAIN PROTEIN (AFU_ORTHOLOGUE AFUA_6G06520)"/>
    <property type="match status" value="1"/>
</dbReference>
<dbReference type="SMART" id="SM00456">
    <property type="entry name" value="WW"/>
    <property type="match status" value="1"/>
</dbReference>
<feature type="compositionally biased region" description="Basic and acidic residues" evidence="1">
    <location>
        <begin position="417"/>
        <end position="432"/>
    </location>
</feature>